<feature type="transmembrane region" description="Helical" evidence="9">
    <location>
        <begin position="144"/>
        <end position="164"/>
    </location>
</feature>
<dbReference type="AlphaFoldDB" id="A0A066VU40"/>
<evidence type="ECO:0000256" key="7">
    <source>
        <dbReference type="ARBA" id="ARBA00035120"/>
    </source>
</evidence>
<dbReference type="PANTHER" id="PTHR28259:SF1">
    <property type="entry name" value="FLUORIDE EXPORT PROTEIN 1-RELATED"/>
    <property type="match status" value="1"/>
</dbReference>
<protein>
    <recommendedName>
        <fullName evidence="12">Fluoride ion transporter CrcB</fullName>
    </recommendedName>
</protein>
<dbReference type="OrthoDB" id="409792at2759"/>
<keyword evidence="11" id="KW-1185">Reference proteome</keyword>
<keyword evidence="4 9" id="KW-0812">Transmembrane</keyword>
<dbReference type="RefSeq" id="XP_013241949.1">
    <property type="nucleotide sequence ID" value="XM_013386495.1"/>
</dbReference>
<proteinExistence type="inferred from homology"/>
<dbReference type="GO" id="GO:0005886">
    <property type="term" value="C:plasma membrane"/>
    <property type="evidence" value="ECO:0007669"/>
    <property type="project" value="UniProtKB-SubCell"/>
</dbReference>
<keyword evidence="6 9" id="KW-0472">Membrane</keyword>
<accession>A0A066VU40</accession>
<dbReference type="InterPro" id="IPR003691">
    <property type="entry name" value="FluC"/>
</dbReference>
<comment type="caution">
    <text evidence="10">The sequence shown here is derived from an EMBL/GenBank/DDBJ whole genome shotgun (WGS) entry which is preliminary data.</text>
</comment>
<dbReference type="STRING" id="1037660.A0A066VU40"/>
<evidence type="ECO:0000313" key="11">
    <source>
        <dbReference type="Proteomes" id="UP000027361"/>
    </source>
</evidence>
<evidence type="ECO:0008006" key="12">
    <source>
        <dbReference type="Google" id="ProtNLM"/>
    </source>
</evidence>
<keyword evidence="3" id="KW-1003">Cell membrane</keyword>
<evidence type="ECO:0000313" key="10">
    <source>
        <dbReference type="EMBL" id="KDN42085.1"/>
    </source>
</evidence>
<sequence>MDALTQTAATLGTALIALQAGRKAGRTFLSPRAVLLFLTSPLDAVQRILMIQAPEQEEKPSSEERAEEAAAVDEVEVPRVEELPSSGQPAAQSEAAVLEQQHLRQKVTKRAVAVACLSLGPLFWLGTALLLAFRQDERFRHVTFPMLLAPPGAILRWWLALHLNASRRAKVAWPRWPLGTLAANLGATLILAGVYTVQHVSTMHSSSNPPNTSVLSTSTLLGCQALYAVQEGFCGCLGTISTFTVELEILKPSRRAFAYLLFSWATGIILCVLVVGVPTWTLPESSGYGRRCPNLSY</sequence>
<feature type="transmembrane region" description="Helical" evidence="9">
    <location>
        <begin position="111"/>
        <end position="132"/>
    </location>
</feature>
<feature type="transmembrane region" description="Helical" evidence="9">
    <location>
        <begin position="225"/>
        <end position="245"/>
    </location>
</feature>
<evidence type="ECO:0000256" key="8">
    <source>
        <dbReference type="ARBA" id="ARBA00035585"/>
    </source>
</evidence>
<comment type="catalytic activity">
    <reaction evidence="8">
        <text>fluoride(in) = fluoride(out)</text>
        <dbReference type="Rhea" id="RHEA:76159"/>
        <dbReference type="ChEBI" id="CHEBI:17051"/>
    </reaction>
    <physiologicalReaction direction="left-to-right" evidence="8">
        <dbReference type="Rhea" id="RHEA:76160"/>
    </physiologicalReaction>
</comment>
<dbReference type="Proteomes" id="UP000027361">
    <property type="component" value="Unassembled WGS sequence"/>
</dbReference>
<organism evidence="10 11">
    <name type="scientific">Tilletiaria anomala (strain ATCC 24038 / CBS 436.72 / UBC 951)</name>
    <dbReference type="NCBI Taxonomy" id="1037660"/>
    <lineage>
        <taxon>Eukaryota</taxon>
        <taxon>Fungi</taxon>
        <taxon>Dikarya</taxon>
        <taxon>Basidiomycota</taxon>
        <taxon>Ustilaginomycotina</taxon>
        <taxon>Exobasidiomycetes</taxon>
        <taxon>Georgefischeriales</taxon>
        <taxon>Tilletiariaceae</taxon>
        <taxon>Tilletiaria</taxon>
    </lineage>
</organism>
<feature type="transmembrane region" description="Helical" evidence="9">
    <location>
        <begin position="176"/>
        <end position="197"/>
    </location>
</feature>
<evidence type="ECO:0000256" key="2">
    <source>
        <dbReference type="ARBA" id="ARBA00004651"/>
    </source>
</evidence>
<comment type="similarity">
    <text evidence="7">Belongs to the fluoride channel Fluc/FEX (TC 1.A.43) family.</text>
</comment>
<comment type="subcellular location">
    <subcellularLocation>
        <location evidence="2">Cell membrane</location>
        <topology evidence="2">Multi-pass membrane protein</topology>
    </subcellularLocation>
</comment>
<dbReference type="Pfam" id="PF02537">
    <property type="entry name" value="CRCB"/>
    <property type="match status" value="1"/>
</dbReference>
<evidence type="ECO:0000256" key="9">
    <source>
        <dbReference type="SAM" id="Phobius"/>
    </source>
</evidence>
<evidence type="ECO:0000256" key="3">
    <source>
        <dbReference type="ARBA" id="ARBA00022475"/>
    </source>
</evidence>
<dbReference type="HOGENOM" id="CLU_937451_0_0_1"/>
<comment type="function">
    <text evidence="1">Fluoride channel required for the rapid expulsion of cytoplasmic fluoride.</text>
</comment>
<evidence type="ECO:0000256" key="1">
    <source>
        <dbReference type="ARBA" id="ARBA00002598"/>
    </source>
</evidence>
<gene>
    <name evidence="10" type="ORF">K437DRAFT_167673</name>
</gene>
<feature type="transmembrane region" description="Helical" evidence="9">
    <location>
        <begin position="257"/>
        <end position="280"/>
    </location>
</feature>
<evidence type="ECO:0000256" key="6">
    <source>
        <dbReference type="ARBA" id="ARBA00023136"/>
    </source>
</evidence>
<dbReference type="GO" id="GO:1903425">
    <property type="term" value="F:fluoride transmembrane transporter activity"/>
    <property type="evidence" value="ECO:0007669"/>
    <property type="project" value="TreeGrafter"/>
</dbReference>
<dbReference type="GeneID" id="25261796"/>
<evidence type="ECO:0000256" key="5">
    <source>
        <dbReference type="ARBA" id="ARBA00022989"/>
    </source>
</evidence>
<dbReference type="InParanoid" id="A0A066VU40"/>
<name>A0A066VU40_TILAU</name>
<dbReference type="PANTHER" id="PTHR28259">
    <property type="entry name" value="FLUORIDE EXPORT PROTEIN 1-RELATED"/>
    <property type="match status" value="1"/>
</dbReference>
<dbReference type="EMBL" id="JMSN01000073">
    <property type="protein sequence ID" value="KDN42085.1"/>
    <property type="molecule type" value="Genomic_DNA"/>
</dbReference>
<evidence type="ECO:0000256" key="4">
    <source>
        <dbReference type="ARBA" id="ARBA00022692"/>
    </source>
</evidence>
<reference evidence="10 11" key="1">
    <citation type="submission" date="2014-05" db="EMBL/GenBank/DDBJ databases">
        <title>Draft genome sequence of a rare smut relative, Tilletiaria anomala UBC 951.</title>
        <authorList>
            <consortium name="DOE Joint Genome Institute"/>
            <person name="Toome M."/>
            <person name="Kuo A."/>
            <person name="Henrissat B."/>
            <person name="Lipzen A."/>
            <person name="Tritt A."/>
            <person name="Yoshinaga Y."/>
            <person name="Zane M."/>
            <person name="Barry K."/>
            <person name="Grigoriev I.V."/>
            <person name="Spatafora J.W."/>
            <person name="Aimea M.C."/>
        </authorList>
    </citation>
    <scope>NUCLEOTIDE SEQUENCE [LARGE SCALE GENOMIC DNA]</scope>
    <source>
        <strain evidence="10 11">UBC 951</strain>
    </source>
</reference>
<keyword evidence="5 9" id="KW-1133">Transmembrane helix</keyword>